<keyword evidence="4" id="KW-1185">Reference proteome</keyword>
<dbReference type="InterPro" id="IPR022385">
    <property type="entry name" value="Rhs_assc_core"/>
</dbReference>
<proteinExistence type="predicted"/>
<organism evidence="3 4">
    <name type="scientific">Streptomyces zingiberis</name>
    <dbReference type="NCBI Taxonomy" id="2053010"/>
    <lineage>
        <taxon>Bacteria</taxon>
        <taxon>Bacillati</taxon>
        <taxon>Actinomycetota</taxon>
        <taxon>Actinomycetes</taxon>
        <taxon>Kitasatosporales</taxon>
        <taxon>Streptomycetaceae</taxon>
        <taxon>Streptomyces</taxon>
    </lineage>
</organism>
<dbReference type="EMBL" id="JAATEN010000011">
    <property type="protein sequence ID" value="NJQ02057.1"/>
    <property type="molecule type" value="Genomic_DNA"/>
</dbReference>
<protein>
    <submittedName>
        <fullName evidence="3">RHS repeat-associated core domain-containing protein</fullName>
    </submittedName>
</protein>
<comment type="caution">
    <text evidence="3">The sequence shown here is derived from an EMBL/GenBank/DDBJ whole genome shotgun (WGS) entry which is preliminary data.</text>
</comment>
<sequence length="355" mass="38992">MDDPMAGGLRRFGLDPAGRVTAVHATNWTECYDPFGRRTAKQRLTPDGTTAEETLFTWDGTTLAEQTTTSPDLPHPVTLTWDHDGHRPITQTERITATDAPQHVIDTRFFAIITDLVGTPTELIDTTGDIAWHTRTTLWGTTTWPRHSTTYTPLRFPGQYHDPETGLHHNYYRHYDPETARYTSIDPLGLAPAPNPLGYVDNPNTASDPLGLMPKYPKEEKAQKRIDKILDGIVERAENGGFKKHADYHGDTGHAFTDERVLEILKNPDAVYQSSGQAGNFLFRKDNDIAVVYGPGSKQGQAITAYGESGIKGESGARALGGSPSDPGKPVTHEDIVEGRIPGKFGNLAPGVQIR</sequence>
<dbReference type="InterPro" id="IPR050708">
    <property type="entry name" value="T6SS_VgrG/RHS"/>
</dbReference>
<name>A0ABX1BWH3_9ACTN</name>
<reference evidence="3 4" key="1">
    <citation type="submission" date="2020-03" db="EMBL/GenBank/DDBJ databases">
        <title>WGS of actinomycetes isolated from Thailand.</title>
        <authorList>
            <person name="Thawai C."/>
        </authorList>
    </citation>
    <scope>NUCLEOTIDE SEQUENCE [LARGE SCALE GENOMIC DNA]</scope>
    <source>
        <strain evidence="3 4">PLAI 1-29</strain>
    </source>
</reference>
<evidence type="ECO:0000259" key="2">
    <source>
        <dbReference type="Pfam" id="PF25023"/>
    </source>
</evidence>
<dbReference type="PANTHER" id="PTHR32305">
    <property type="match status" value="1"/>
</dbReference>
<gene>
    <name evidence="3" type="ORF">HCK00_16320</name>
</gene>
<dbReference type="PANTHER" id="PTHR32305:SF15">
    <property type="entry name" value="PROTEIN RHSA-RELATED"/>
    <property type="match status" value="1"/>
</dbReference>
<dbReference type="Pfam" id="PF25023">
    <property type="entry name" value="TEN_YD-shell"/>
    <property type="match status" value="1"/>
</dbReference>
<dbReference type="Proteomes" id="UP000695264">
    <property type="component" value="Unassembled WGS sequence"/>
</dbReference>
<evidence type="ECO:0000256" key="1">
    <source>
        <dbReference type="ARBA" id="ARBA00022737"/>
    </source>
</evidence>
<evidence type="ECO:0000313" key="4">
    <source>
        <dbReference type="Proteomes" id="UP000695264"/>
    </source>
</evidence>
<dbReference type="PRINTS" id="PR00394">
    <property type="entry name" value="RHSPROTEIN"/>
</dbReference>
<evidence type="ECO:0000313" key="3">
    <source>
        <dbReference type="EMBL" id="NJQ02057.1"/>
    </source>
</evidence>
<dbReference type="Gene3D" id="2.180.10.10">
    <property type="entry name" value="RHS repeat-associated core"/>
    <property type="match status" value="1"/>
</dbReference>
<dbReference type="NCBIfam" id="TIGR03696">
    <property type="entry name" value="Rhs_assc_core"/>
    <property type="match status" value="1"/>
</dbReference>
<keyword evidence="1" id="KW-0677">Repeat</keyword>
<feature type="domain" description="Teneurin-like YD-shell" evidence="2">
    <location>
        <begin position="108"/>
        <end position="186"/>
    </location>
</feature>
<dbReference type="InterPro" id="IPR056823">
    <property type="entry name" value="TEN-like_YD-shell"/>
</dbReference>
<accession>A0ABX1BWH3</accession>